<dbReference type="EMBL" id="CACRXK020003037">
    <property type="protein sequence ID" value="CAB3997161.1"/>
    <property type="molecule type" value="Genomic_DNA"/>
</dbReference>
<organism evidence="4 5">
    <name type="scientific">Paramuricea clavata</name>
    <name type="common">Red gorgonian</name>
    <name type="synonym">Violescent sea-whip</name>
    <dbReference type="NCBI Taxonomy" id="317549"/>
    <lineage>
        <taxon>Eukaryota</taxon>
        <taxon>Metazoa</taxon>
        <taxon>Cnidaria</taxon>
        <taxon>Anthozoa</taxon>
        <taxon>Octocorallia</taxon>
        <taxon>Malacalcyonacea</taxon>
        <taxon>Plexauridae</taxon>
        <taxon>Paramuricea</taxon>
    </lineage>
</organism>
<dbReference type="SMART" id="SM00454">
    <property type="entry name" value="SAM"/>
    <property type="match status" value="2"/>
</dbReference>
<evidence type="ECO:0000256" key="1">
    <source>
        <dbReference type="ARBA" id="ARBA00022737"/>
    </source>
</evidence>
<feature type="compositionally biased region" description="Acidic residues" evidence="3">
    <location>
        <begin position="411"/>
        <end position="422"/>
    </location>
</feature>
<keyword evidence="1" id="KW-0677">Repeat</keyword>
<protein>
    <submittedName>
        <fullName evidence="4">Ankyrin repeat and SAM domain-containing 1A-like</fullName>
    </submittedName>
</protein>
<dbReference type="GO" id="GO:0005829">
    <property type="term" value="C:cytosol"/>
    <property type="evidence" value="ECO:0007669"/>
    <property type="project" value="TreeGrafter"/>
</dbReference>
<dbReference type="SUPFAM" id="SSF47769">
    <property type="entry name" value="SAM/Pointed domain"/>
    <property type="match status" value="2"/>
</dbReference>
<evidence type="ECO:0000313" key="4">
    <source>
        <dbReference type="EMBL" id="CAB3997161.1"/>
    </source>
</evidence>
<keyword evidence="5" id="KW-1185">Reference proteome</keyword>
<dbReference type="PROSITE" id="PS50105">
    <property type="entry name" value="SAM_DOMAIN"/>
    <property type="match status" value="2"/>
</dbReference>
<proteinExistence type="predicted"/>
<dbReference type="OrthoDB" id="8300661at2759"/>
<feature type="region of interest" description="Disordered" evidence="3">
    <location>
        <begin position="405"/>
        <end position="428"/>
    </location>
</feature>
<evidence type="ECO:0000256" key="3">
    <source>
        <dbReference type="SAM" id="MobiDB-lite"/>
    </source>
</evidence>
<dbReference type="PANTHER" id="PTHR24174">
    <property type="entry name" value="ANKYRIN REPEAT AND STERILE ALPHA MOTIF DOMAIN-CONTAINING PROTEIN 1"/>
    <property type="match status" value="1"/>
</dbReference>
<name>A0A7D9DY19_PARCT</name>
<dbReference type="Proteomes" id="UP001152795">
    <property type="component" value="Unassembled WGS sequence"/>
</dbReference>
<dbReference type="PANTHER" id="PTHR24174:SF1">
    <property type="entry name" value="IP14385P"/>
    <property type="match status" value="1"/>
</dbReference>
<keyword evidence="2" id="KW-0040">ANK repeat</keyword>
<dbReference type="InterPro" id="IPR001660">
    <property type="entry name" value="SAM"/>
</dbReference>
<sequence>MADLHLQEVREWFTKNNLSEYAEVFISNGFDSIELILEYVDKTLLEGQFSQQICLPGKRHQLMLAIKRQKKGKSLDFSKEKVMFDWFKENEIGSYFDDFVSKGYDELEVIIETITEEILEKEFSIDIPLLGQRKKVALAVRKAKQRAHLTTSGSVTTSKERTVNNNTVNLKWTDKALGINDPWKKLSLGYIPYPKGERSLAYMKLLPVFYEAVWPYCQAENVFRKLFMEERSRQYGTSTKISSISKKIEFMKGENPAACGRYLKESYIAKSHDTRVLSQHISKLNESKAEVIKMKDDLATIHQSLFENKVKKAPVSHARKRKQNKQKADKRKRARSEKQLMAVMQKIAPSVVFFEKVDTQDIIIEEVKSLKKRESQVLYNAVNSGFVNSITEEAKIFIADLLPGELHDTPDSEEDSSEDSEDDSSKES</sequence>
<dbReference type="InterPro" id="IPR013761">
    <property type="entry name" value="SAM/pointed_sf"/>
</dbReference>
<dbReference type="AlphaFoldDB" id="A0A7D9DY19"/>
<gene>
    <name evidence="4" type="ORF">PACLA_8A057467</name>
</gene>
<dbReference type="Gene3D" id="1.10.150.50">
    <property type="entry name" value="Transcription Factor, Ets-1"/>
    <property type="match status" value="2"/>
</dbReference>
<evidence type="ECO:0000313" key="5">
    <source>
        <dbReference type="Proteomes" id="UP001152795"/>
    </source>
</evidence>
<feature type="region of interest" description="Disordered" evidence="3">
    <location>
        <begin position="312"/>
        <end position="336"/>
    </location>
</feature>
<reference evidence="4" key="1">
    <citation type="submission" date="2020-04" db="EMBL/GenBank/DDBJ databases">
        <authorList>
            <person name="Alioto T."/>
            <person name="Alioto T."/>
            <person name="Gomez Garrido J."/>
        </authorList>
    </citation>
    <scope>NUCLEOTIDE SEQUENCE</scope>
    <source>
        <strain evidence="4">A484AB</strain>
    </source>
</reference>
<dbReference type="InterPro" id="IPR033635">
    <property type="entry name" value="ANKS1/Caskin"/>
</dbReference>
<comment type="caution">
    <text evidence="4">The sequence shown here is derived from an EMBL/GenBank/DDBJ whole genome shotgun (WGS) entry which is preliminary data.</text>
</comment>
<evidence type="ECO:0000256" key="2">
    <source>
        <dbReference type="ARBA" id="ARBA00023043"/>
    </source>
</evidence>
<feature type="compositionally biased region" description="Basic residues" evidence="3">
    <location>
        <begin position="312"/>
        <end position="335"/>
    </location>
</feature>
<accession>A0A7D9DY19</accession>